<reference evidence="13" key="1">
    <citation type="submission" date="2020-01" db="EMBL/GenBank/DDBJ databases">
        <title>'Steroidobacter agaridevorans' sp. nov., agar-degrading bacteria isolated from rhizosphere soils.</title>
        <authorList>
            <person name="Ikenaga M."/>
            <person name="Kataoka M."/>
            <person name="Murouchi A."/>
            <person name="Katsuragi S."/>
            <person name="Sakai M."/>
        </authorList>
    </citation>
    <scope>NUCLEOTIDE SEQUENCE [LARGE SCALE GENOMIC DNA]</scope>
    <source>
        <strain evidence="13">YU21-B</strain>
    </source>
</reference>
<feature type="domain" description="DNA polymerase III subunit delta C-terminal" evidence="11">
    <location>
        <begin position="218"/>
        <end position="331"/>
    </location>
</feature>
<dbReference type="EC" id="2.7.7.7" evidence="1 9"/>
<dbReference type="RefSeq" id="WP_161814749.1">
    <property type="nucleotide sequence ID" value="NZ_BLJN01000005.1"/>
</dbReference>
<evidence type="ECO:0000256" key="3">
    <source>
        <dbReference type="ARBA" id="ARBA00022679"/>
    </source>
</evidence>
<evidence type="ECO:0000259" key="11">
    <source>
        <dbReference type="Pfam" id="PF14840"/>
    </source>
</evidence>
<dbReference type="InterPro" id="IPR032780">
    <property type="entry name" value="DNA_pol3_delt_C"/>
</dbReference>
<dbReference type="GO" id="GO:0009360">
    <property type="term" value="C:DNA polymerase III complex"/>
    <property type="evidence" value="ECO:0007669"/>
    <property type="project" value="UniProtKB-UniRule"/>
</dbReference>
<evidence type="ECO:0000256" key="2">
    <source>
        <dbReference type="ARBA" id="ARBA00017703"/>
    </source>
</evidence>
<dbReference type="Gene3D" id="1.20.272.10">
    <property type="match status" value="1"/>
</dbReference>
<dbReference type="InterPro" id="IPR005790">
    <property type="entry name" value="DNA_polIII_delta"/>
</dbReference>
<evidence type="ECO:0000256" key="1">
    <source>
        <dbReference type="ARBA" id="ARBA00012417"/>
    </source>
</evidence>
<evidence type="ECO:0000259" key="10">
    <source>
        <dbReference type="Pfam" id="PF06144"/>
    </source>
</evidence>
<evidence type="ECO:0000256" key="8">
    <source>
        <dbReference type="ARBA" id="ARBA00049244"/>
    </source>
</evidence>
<dbReference type="SUPFAM" id="SSF48019">
    <property type="entry name" value="post-AAA+ oligomerization domain-like"/>
    <property type="match status" value="1"/>
</dbReference>
<dbReference type="Gene3D" id="1.10.8.60">
    <property type="match status" value="1"/>
</dbReference>
<dbReference type="GO" id="GO:0003887">
    <property type="term" value="F:DNA-directed DNA polymerase activity"/>
    <property type="evidence" value="ECO:0007669"/>
    <property type="project" value="UniProtKB-UniRule"/>
</dbReference>
<evidence type="ECO:0000256" key="6">
    <source>
        <dbReference type="ARBA" id="ARBA00022932"/>
    </source>
</evidence>
<dbReference type="PANTHER" id="PTHR34388">
    <property type="entry name" value="DNA POLYMERASE III SUBUNIT DELTA"/>
    <property type="match status" value="1"/>
</dbReference>
<dbReference type="InterPro" id="IPR027417">
    <property type="entry name" value="P-loop_NTPase"/>
</dbReference>
<evidence type="ECO:0000313" key="12">
    <source>
        <dbReference type="EMBL" id="GFE83148.1"/>
    </source>
</evidence>
<evidence type="ECO:0000313" key="13">
    <source>
        <dbReference type="Proteomes" id="UP000445000"/>
    </source>
</evidence>
<dbReference type="NCBIfam" id="TIGR01128">
    <property type="entry name" value="holA"/>
    <property type="match status" value="1"/>
</dbReference>
<comment type="catalytic activity">
    <reaction evidence="8">
        <text>DNA(n) + a 2'-deoxyribonucleoside 5'-triphosphate = DNA(n+1) + diphosphate</text>
        <dbReference type="Rhea" id="RHEA:22508"/>
        <dbReference type="Rhea" id="RHEA-COMP:17339"/>
        <dbReference type="Rhea" id="RHEA-COMP:17340"/>
        <dbReference type="ChEBI" id="CHEBI:33019"/>
        <dbReference type="ChEBI" id="CHEBI:61560"/>
        <dbReference type="ChEBI" id="CHEBI:173112"/>
        <dbReference type="EC" id="2.7.7.7"/>
    </reaction>
</comment>
<keyword evidence="3" id="KW-0808">Transferase</keyword>
<accession>A0A829YK34</accession>
<dbReference type="PANTHER" id="PTHR34388:SF1">
    <property type="entry name" value="DNA POLYMERASE III SUBUNIT DELTA"/>
    <property type="match status" value="1"/>
</dbReference>
<dbReference type="Pfam" id="PF14840">
    <property type="entry name" value="DNA_pol3_delt_C"/>
    <property type="match status" value="1"/>
</dbReference>
<dbReference type="AlphaFoldDB" id="A0A829YK34"/>
<dbReference type="Pfam" id="PF06144">
    <property type="entry name" value="DNA_pol3_delta"/>
    <property type="match status" value="1"/>
</dbReference>
<keyword evidence="13" id="KW-1185">Reference proteome</keyword>
<evidence type="ECO:0000256" key="4">
    <source>
        <dbReference type="ARBA" id="ARBA00022695"/>
    </source>
</evidence>
<evidence type="ECO:0000256" key="7">
    <source>
        <dbReference type="ARBA" id="ARBA00034754"/>
    </source>
</evidence>
<gene>
    <name evidence="12" type="primary">holA</name>
    <name evidence="12" type="ORF">GCM10011487_51480</name>
</gene>
<keyword evidence="6" id="KW-0239">DNA-directed DNA polymerase</keyword>
<protein>
    <recommendedName>
        <fullName evidence="2 9">DNA polymerase III subunit delta</fullName>
        <ecNumber evidence="1 9">2.7.7.7</ecNumber>
    </recommendedName>
</protein>
<dbReference type="GO" id="GO:0006261">
    <property type="term" value="P:DNA-templated DNA replication"/>
    <property type="evidence" value="ECO:0007669"/>
    <property type="project" value="TreeGrafter"/>
</dbReference>
<evidence type="ECO:0000256" key="9">
    <source>
        <dbReference type="NCBIfam" id="TIGR01128"/>
    </source>
</evidence>
<dbReference type="InterPro" id="IPR008921">
    <property type="entry name" value="DNA_pol3_clamp-load_cplx_C"/>
</dbReference>
<feature type="domain" description="DNA polymerase III delta N-terminal" evidence="10">
    <location>
        <begin position="20"/>
        <end position="137"/>
    </location>
</feature>
<comment type="similarity">
    <text evidence="7">Belongs to the DNA polymerase HolA subunit family.</text>
</comment>
<dbReference type="EMBL" id="BLJN01000005">
    <property type="protein sequence ID" value="GFE83148.1"/>
    <property type="molecule type" value="Genomic_DNA"/>
</dbReference>
<name>A0A829YK34_9GAMM</name>
<organism evidence="12 13">
    <name type="scientific">Steroidobacter agaridevorans</name>
    <dbReference type="NCBI Taxonomy" id="2695856"/>
    <lineage>
        <taxon>Bacteria</taxon>
        <taxon>Pseudomonadati</taxon>
        <taxon>Pseudomonadota</taxon>
        <taxon>Gammaproteobacteria</taxon>
        <taxon>Steroidobacterales</taxon>
        <taxon>Steroidobacteraceae</taxon>
        <taxon>Steroidobacter</taxon>
    </lineage>
</organism>
<dbReference type="InterPro" id="IPR010372">
    <property type="entry name" value="DNA_pol3_delta_N"/>
</dbReference>
<proteinExistence type="inferred from homology"/>
<dbReference type="SUPFAM" id="SSF52540">
    <property type="entry name" value="P-loop containing nucleoside triphosphate hydrolases"/>
    <property type="match status" value="1"/>
</dbReference>
<sequence length="340" mass="37324">MKLSGDNLAASLSRQLSSIYLISGDEPLLVNEAADAVRARARSQGFTERELHVVERGFDWQALLSNSKAMSLFAERKIIEIRMTNPTPGEQGADAIIELATEPSADNLVLIVTGKMDGRVAGSRWVSAIEKHGVVVQIWPLELARLPAWIRDRLAKQNLKADAEAASLLAERVEGNLLAAHQEVEKLALLLPPGPVTADTIVDAVADSARFDVLQLGDAAMKGNAARALRVLEGLRGEDVEPPIVLWALNKDLQWIARCQHLMRRGQSPDSAMNALYVWRNRQPAMKHALSRLKPKTVRELLLSAERADRMIKGVIRSDPWLEFERLVAGLAGVRLATAA</sequence>
<comment type="caution">
    <text evidence="12">The sequence shown here is derived from an EMBL/GenBank/DDBJ whole genome shotgun (WGS) entry which is preliminary data.</text>
</comment>
<dbReference type="GO" id="GO:0003677">
    <property type="term" value="F:DNA binding"/>
    <property type="evidence" value="ECO:0007669"/>
    <property type="project" value="InterPro"/>
</dbReference>
<keyword evidence="4" id="KW-0548">Nucleotidyltransferase</keyword>
<dbReference type="Gene3D" id="3.40.50.300">
    <property type="entry name" value="P-loop containing nucleotide triphosphate hydrolases"/>
    <property type="match status" value="1"/>
</dbReference>
<dbReference type="CDD" id="cd18138">
    <property type="entry name" value="HLD_clamp_pol_III_delta"/>
    <property type="match status" value="1"/>
</dbReference>
<keyword evidence="5" id="KW-0235">DNA replication</keyword>
<evidence type="ECO:0000256" key="5">
    <source>
        <dbReference type="ARBA" id="ARBA00022705"/>
    </source>
</evidence>
<dbReference type="Proteomes" id="UP000445000">
    <property type="component" value="Unassembled WGS sequence"/>
</dbReference>